<evidence type="ECO:0000313" key="7">
    <source>
        <dbReference type="Proteomes" id="UP001055868"/>
    </source>
</evidence>
<keyword evidence="7" id="KW-1185">Reference proteome</keyword>
<evidence type="ECO:0000256" key="1">
    <source>
        <dbReference type="ARBA" id="ARBA00010466"/>
    </source>
</evidence>
<evidence type="ECO:0000256" key="2">
    <source>
        <dbReference type="ARBA" id="ARBA00023015"/>
    </source>
</evidence>
<comment type="similarity">
    <text evidence="1">Belongs to the SorC transcriptional regulatory family.</text>
</comment>
<keyword evidence="4" id="KW-0804">Transcription</keyword>
<keyword evidence="2" id="KW-0805">Transcription regulation</keyword>
<name>A0ABY4N3P9_9MICO</name>
<evidence type="ECO:0000256" key="3">
    <source>
        <dbReference type="ARBA" id="ARBA00023125"/>
    </source>
</evidence>
<dbReference type="InterPro" id="IPR051054">
    <property type="entry name" value="SorC_transcr_regulators"/>
</dbReference>
<dbReference type="RefSeq" id="WP_249478334.1">
    <property type="nucleotide sequence ID" value="NZ_CP097218.1"/>
</dbReference>
<evidence type="ECO:0000313" key="6">
    <source>
        <dbReference type="EMBL" id="UQN29173.1"/>
    </source>
</evidence>
<dbReference type="SUPFAM" id="SSF100950">
    <property type="entry name" value="NagB/RpiA/CoA transferase-like"/>
    <property type="match status" value="1"/>
</dbReference>
<dbReference type="Pfam" id="PF04198">
    <property type="entry name" value="Sugar-bind"/>
    <property type="match status" value="1"/>
</dbReference>
<dbReference type="InterPro" id="IPR007324">
    <property type="entry name" value="Sugar-bd_dom_put"/>
</dbReference>
<dbReference type="Gene3D" id="3.40.50.1360">
    <property type="match status" value="1"/>
</dbReference>
<dbReference type="InterPro" id="IPR037171">
    <property type="entry name" value="NagB/RpiA_transferase-like"/>
</dbReference>
<protein>
    <recommendedName>
        <fullName evidence="5">Sugar-binding domain-containing protein</fullName>
    </recommendedName>
</protein>
<gene>
    <name evidence="6" type="ORF">M4486_16310</name>
</gene>
<dbReference type="SUPFAM" id="SSF46785">
    <property type="entry name" value="Winged helix' DNA-binding domain"/>
    <property type="match status" value="1"/>
</dbReference>
<organism evidence="6 7">
    <name type="scientific">Brachybacterium kimchii</name>
    <dbReference type="NCBI Taxonomy" id="2942909"/>
    <lineage>
        <taxon>Bacteria</taxon>
        <taxon>Bacillati</taxon>
        <taxon>Actinomycetota</taxon>
        <taxon>Actinomycetes</taxon>
        <taxon>Micrococcales</taxon>
        <taxon>Dermabacteraceae</taxon>
        <taxon>Brachybacterium</taxon>
    </lineage>
</organism>
<dbReference type="PANTHER" id="PTHR34294">
    <property type="entry name" value="TRANSCRIPTIONAL REGULATOR-RELATED"/>
    <property type="match status" value="1"/>
</dbReference>
<accession>A0ABY4N3P9</accession>
<dbReference type="PANTHER" id="PTHR34294:SF1">
    <property type="entry name" value="TRANSCRIPTIONAL REGULATOR LSRR"/>
    <property type="match status" value="1"/>
</dbReference>
<dbReference type="Gene3D" id="1.10.10.60">
    <property type="entry name" value="Homeodomain-like"/>
    <property type="match status" value="1"/>
</dbReference>
<keyword evidence="3" id="KW-0238">DNA-binding</keyword>
<dbReference type="InterPro" id="IPR036390">
    <property type="entry name" value="WH_DNA-bd_sf"/>
</dbReference>
<dbReference type="EMBL" id="CP097218">
    <property type="protein sequence ID" value="UQN29173.1"/>
    <property type="molecule type" value="Genomic_DNA"/>
</dbReference>
<feature type="domain" description="Sugar-binding" evidence="5">
    <location>
        <begin position="82"/>
        <end position="322"/>
    </location>
</feature>
<proteinExistence type="inferred from homology"/>
<sequence length="328" mass="35329">MGTGRVSGSPPERPAASASTMPLDQQILHVYVALQNLAQGRTVNEIAEEIGKSRFVTARMVRRARDLGLVEVRAAVADPIDVALSARLAQRYGLRSALVVATHSDRDPEAREAIAAVAARFIRETVQEDDVLGFTPGRTLVQASQQVEELPSADVVQLTGVGWPRLGDGVEVISNIGRATGGATYPLYVPILIEPEEVAILRHPMIQQVQRRFAHVQKAFLTIGGWPDSSLLARILEEKGERERFEMRGVVAEIGTSLLDIDGASVDGLGERFTGIPEDQLRRVPLRVAVGGGEGKHRAVLATLRSGLAHVVITDVRAAELALEAAET</sequence>
<evidence type="ECO:0000256" key="4">
    <source>
        <dbReference type="ARBA" id="ARBA00023163"/>
    </source>
</evidence>
<evidence type="ECO:0000259" key="5">
    <source>
        <dbReference type="Pfam" id="PF04198"/>
    </source>
</evidence>
<reference evidence="6" key="1">
    <citation type="submission" date="2022-05" db="EMBL/GenBank/DDBJ databases">
        <title>Genomic analysis of Brachybacterium sp. CBA3104.</title>
        <authorList>
            <person name="Roh S.W."/>
            <person name="Kim Y.B."/>
            <person name="Kim Y."/>
        </authorList>
    </citation>
    <scope>NUCLEOTIDE SEQUENCE</scope>
    <source>
        <strain evidence="6">CBA3104</strain>
    </source>
</reference>
<dbReference type="Proteomes" id="UP001055868">
    <property type="component" value="Chromosome"/>
</dbReference>